<dbReference type="AlphaFoldDB" id="A0A914VDK2"/>
<feature type="chain" id="PRO_5036857235" evidence="3">
    <location>
        <begin position="24"/>
        <end position="277"/>
    </location>
</feature>
<reference evidence="6" key="1">
    <citation type="submission" date="2022-11" db="UniProtKB">
        <authorList>
            <consortium name="WormBaseParasite"/>
        </authorList>
    </citation>
    <scope>IDENTIFICATION</scope>
</reference>
<dbReference type="PANTHER" id="PTHR44170:SF6">
    <property type="entry name" value="CONTACTIN"/>
    <property type="match status" value="1"/>
</dbReference>
<keyword evidence="3" id="KW-0732">Signal</keyword>
<dbReference type="InterPro" id="IPR007110">
    <property type="entry name" value="Ig-like_dom"/>
</dbReference>
<dbReference type="Gene3D" id="2.60.40.10">
    <property type="entry name" value="Immunoglobulins"/>
    <property type="match status" value="2"/>
</dbReference>
<name>A0A914VDK2_9BILA</name>
<keyword evidence="5" id="KW-1185">Reference proteome</keyword>
<dbReference type="Pfam" id="PF13927">
    <property type="entry name" value="Ig_3"/>
    <property type="match status" value="1"/>
</dbReference>
<dbReference type="Pfam" id="PF07679">
    <property type="entry name" value="I-set"/>
    <property type="match status" value="1"/>
</dbReference>
<evidence type="ECO:0000259" key="4">
    <source>
        <dbReference type="PROSITE" id="PS50835"/>
    </source>
</evidence>
<protein>
    <submittedName>
        <fullName evidence="6">Ig-like domain-containing protein</fullName>
    </submittedName>
</protein>
<accession>A0A914VDK2</accession>
<dbReference type="PANTHER" id="PTHR44170">
    <property type="entry name" value="PROTEIN SIDEKICK"/>
    <property type="match status" value="1"/>
</dbReference>
<dbReference type="InterPro" id="IPR003599">
    <property type="entry name" value="Ig_sub"/>
</dbReference>
<dbReference type="GO" id="GO:0016020">
    <property type="term" value="C:membrane"/>
    <property type="evidence" value="ECO:0007669"/>
    <property type="project" value="UniProtKB-SubCell"/>
</dbReference>
<keyword evidence="1" id="KW-0677">Repeat</keyword>
<evidence type="ECO:0000256" key="3">
    <source>
        <dbReference type="SAM" id="SignalP"/>
    </source>
</evidence>
<proteinExistence type="predicted"/>
<feature type="signal peptide" evidence="3">
    <location>
        <begin position="1"/>
        <end position="23"/>
    </location>
</feature>
<dbReference type="PROSITE" id="PS50835">
    <property type="entry name" value="IG_LIKE"/>
    <property type="match status" value="2"/>
</dbReference>
<organism evidence="5 6">
    <name type="scientific">Plectus sambesii</name>
    <dbReference type="NCBI Taxonomy" id="2011161"/>
    <lineage>
        <taxon>Eukaryota</taxon>
        <taxon>Metazoa</taxon>
        <taxon>Ecdysozoa</taxon>
        <taxon>Nematoda</taxon>
        <taxon>Chromadorea</taxon>
        <taxon>Plectida</taxon>
        <taxon>Plectina</taxon>
        <taxon>Plectoidea</taxon>
        <taxon>Plectidae</taxon>
        <taxon>Plectus</taxon>
    </lineage>
</organism>
<dbReference type="GO" id="GO:0098609">
    <property type="term" value="P:cell-cell adhesion"/>
    <property type="evidence" value="ECO:0007669"/>
    <property type="project" value="TreeGrafter"/>
</dbReference>
<evidence type="ECO:0000256" key="1">
    <source>
        <dbReference type="ARBA" id="ARBA00022737"/>
    </source>
</evidence>
<dbReference type="SUPFAM" id="SSF48726">
    <property type="entry name" value="Immunoglobulin"/>
    <property type="match status" value="2"/>
</dbReference>
<dbReference type="WBParaSite" id="PSAMB.scaffold183size68339.g3084.t1">
    <property type="protein sequence ID" value="PSAMB.scaffold183size68339.g3084.t1"/>
    <property type="gene ID" value="PSAMB.scaffold183size68339.g3084"/>
</dbReference>
<evidence type="ECO:0000313" key="5">
    <source>
        <dbReference type="Proteomes" id="UP000887566"/>
    </source>
</evidence>
<evidence type="ECO:0000256" key="2">
    <source>
        <dbReference type="ARBA" id="ARBA00023157"/>
    </source>
</evidence>
<keyword evidence="2" id="KW-1015">Disulfide bond</keyword>
<dbReference type="InterPro" id="IPR013783">
    <property type="entry name" value="Ig-like_fold"/>
</dbReference>
<dbReference type="SMART" id="SM00408">
    <property type="entry name" value="IGc2"/>
    <property type="match status" value="2"/>
</dbReference>
<dbReference type="InterPro" id="IPR003598">
    <property type="entry name" value="Ig_sub2"/>
</dbReference>
<feature type="domain" description="Ig-like" evidence="4">
    <location>
        <begin position="49"/>
        <end position="157"/>
    </location>
</feature>
<feature type="domain" description="Ig-like" evidence="4">
    <location>
        <begin position="179"/>
        <end position="273"/>
    </location>
</feature>
<sequence length="277" mass="29858">MSSYIVCLFVSLCCSLIIASTAGGAIHKNSKNAKRSTDHISCLAPVDGPRLGFQNEHGKNMKDQLVAAGERVELKCEVFGTPQATIHWKHNGILMEKSAPIGNYESRMENGDEPIIGLSTTVAVLVIDCVDDETAGHYSCVADNGCTEAIESSAIVAIEQNGEKHPACPVRSIFAGITPRINLWTDSLLERPEVAATLFCRAEGRPKPKIEWMVEDDNEIYQKVSNGDKHVLLPNGDLLIRGHGTAENSKAGVGYKCVASNNYGSASLKSIIIRAHA</sequence>
<dbReference type="SMART" id="SM00409">
    <property type="entry name" value="IG"/>
    <property type="match status" value="1"/>
</dbReference>
<evidence type="ECO:0000313" key="6">
    <source>
        <dbReference type="WBParaSite" id="PSAMB.scaffold183size68339.g3084.t1"/>
    </source>
</evidence>
<dbReference type="Proteomes" id="UP000887566">
    <property type="component" value="Unplaced"/>
</dbReference>
<dbReference type="InterPro" id="IPR036179">
    <property type="entry name" value="Ig-like_dom_sf"/>
</dbReference>
<dbReference type="InterPro" id="IPR013098">
    <property type="entry name" value="Ig_I-set"/>
</dbReference>